<comment type="subcellular location">
    <subcellularLocation>
        <location evidence="1">Cell projection</location>
        <location evidence="1">Cilium</location>
    </subcellularLocation>
</comment>
<dbReference type="AlphaFoldDB" id="A0A9Q9Y5F4"/>
<feature type="compositionally biased region" description="Basic and acidic residues" evidence="6">
    <location>
        <begin position="454"/>
        <end position="467"/>
    </location>
</feature>
<reference evidence="7" key="1">
    <citation type="submission" date="2025-08" db="UniProtKB">
        <authorList>
            <consortium name="RefSeq"/>
        </authorList>
    </citation>
    <scope>IDENTIFICATION</scope>
    <source>
        <tissue evidence="7">Muscle</tissue>
    </source>
</reference>
<dbReference type="KEGG" id="ccar:109055895"/>
<name>A0A9Q9Y5F4_CYPCA</name>
<protein>
    <submittedName>
        <fullName evidence="7">Cilia- and flagella-associated protein 251-like</fullName>
    </submittedName>
</protein>
<dbReference type="RefSeq" id="XP_042613331.1">
    <property type="nucleotide sequence ID" value="XM_042757397.1"/>
</dbReference>
<feature type="repeat" description="WD" evidence="5">
    <location>
        <begin position="374"/>
        <end position="415"/>
    </location>
</feature>
<dbReference type="PROSITE" id="PS50294">
    <property type="entry name" value="WD_REPEATS_REGION"/>
    <property type="match status" value="1"/>
</dbReference>
<dbReference type="InterPro" id="IPR050630">
    <property type="entry name" value="WD_repeat_EMAP"/>
</dbReference>
<proteinExistence type="predicted"/>
<dbReference type="GeneID" id="109055895"/>
<evidence type="ECO:0000313" key="7">
    <source>
        <dbReference type="RefSeq" id="XP_042613331.1"/>
    </source>
</evidence>
<dbReference type="SMART" id="SM00320">
    <property type="entry name" value="WD40"/>
    <property type="match status" value="4"/>
</dbReference>
<evidence type="ECO:0000256" key="3">
    <source>
        <dbReference type="ARBA" id="ARBA00022737"/>
    </source>
</evidence>
<dbReference type="PANTHER" id="PTHR13720:SF13">
    <property type="entry name" value="CILIA- AND FLAGELLA-ASSOCIATED PROTEIN 251"/>
    <property type="match status" value="1"/>
</dbReference>
<sequence>MSTTNGTSTSSDRTEAETEDTGEQKNTEDNQIQLPVLSLQDEDRLAILYICAHVAVMYDHTSNSQHLLQGHCSTITCLCASEDRRWLVTADMGQDSLAIIWDAYREKSVVSPIPVRTLFDCHPEGGVSALALSKDSKYLVTLGAGAAQRVCVWNLTDESESPECQVDLSPKYGCQERRHLEYSVPEITDQTFNMVQGSLSQSIFYYDVVQAFTATSAGNIVLWDKQTEYVSHQPVERKAIKLVPLQKEAITVLILTDSFIVTGNVNGQIKFYDGNLKLINVYNEFSLDPIRSISFSKEKASISGLGYPKDLHTGCQAICHKMTVIHKGLEQHEGQYMILIFWRTLSLNYDFVLSTTHATAVDVNAQRNVPQTLLKEHTEPLEAVACHPKQPLITMGSHSGTIKIWDYECKEAICSRVFRPHKQILCITYDPQDFVYLFMMVCFGPSYGFSSEVKDGHPTSSKDDDPNSRYMADITTR</sequence>
<dbReference type="GO" id="GO:0036126">
    <property type="term" value="C:sperm flagellum"/>
    <property type="evidence" value="ECO:0007669"/>
    <property type="project" value="TreeGrafter"/>
</dbReference>
<feature type="region of interest" description="Disordered" evidence="6">
    <location>
        <begin position="1"/>
        <end position="29"/>
    </location>
</feature>
<feature type="compositionally biased region" description="Polar residues" evidence="6">
    <location>
        <begin position="1"/>
        <end position="11"/>
    </location>
</feature>
<evidence type="ECO:0000256" key="1">
    <source>
        <dbReference type="ARBA" id="ARBA00004138"/>
    </source>
</evidence>
<evidence type="ECO:0000256" key="4">
    <source>
        <dbReference type="ARBA" id="ARBA00023273"/>
    </source>
</evidence>
<dbReference type="Proteomes" id="UP001155660">
    <property type="component" value="Chromosome A5"/>
</dbReference>
<evidence type="ECO:0000256" key="6">
    <source>
        <dbReference type="SAM" id="MobiDB-lite"/>
    </source>
</evidence>
<dbReference type="PANTHER" id="PTHR13720">
    <property type="entry name" value="WD-40 REPEAT PROTEIN"/>
    <property type="match status" value="1"/>
</dbReference>
<evidence type="ECO:0000256" key="2">
    <source>
        <dbReference type="ARBA" id="ARBA00022574"/>
    </source>
</evidence>
<keyword evidence="3" id="KW-0677">Repeat</keyword>
<dbReference type="InterPro" id="IPR001680">
    <property type="entry name" value="WD40_rpt"/>
</dbReference>
<feature type="region of interest" description="Disordered" evidence="6">
    <location>
        <begin position="454"/>
        <end position="477"/>
    </location>
</feature>
<keyword evidence="2 5" id="KW-0853">WD repeat</keyword>
<evidence type="ECO:0000256" key="5">
    <source>
        <dbReference type="PROSITE-ProRule" id="PRU00221"/>
    </source>
</evidence>
<dbReference type="OrthoDB" id="4899631at2759"/>
<feature type="compositionally biased region" description="Basic and acidic residues" evidence="6">
    <location>
        <begin position="12"/>
        <end position="28"/>
    </location>
</feature>
<keyword evidence="4" id="KW-0966">Cell projection</keyword>
<dbReference type="PROSITE" id="PS50082">
    <property type="entry name" value="WD_REPEATS_2"/>
    <property type="match status" value="1"/>
</dbReference>
<accession>A0A9Q9Y5F4</accession>
<dbReference type="Pfam" id="PF00400">
    <property type="entry name" value="WD40"/>
    <property type="match status" value="3"/>
</dbReference>
<gene>
    <name evidence="7" type="primary">LOC109055895</name>
</gene>
<organism evidence="7">
    <name type="scientific">Cyprinus carpio</name>
    <name type="common">Common carp</name>
    <dbReference type="NCBI Taxonomy" id="7962"/>
    <lineage>
        <taxon>Eukaryota</taxon>
        <taxon>Metazoa</taxon>
        <taxon>Chordata</taxon>
        <taxon>Craniata</taxon>
        <taxon>Vertebrata</taxon>
        <taxon>Euteleostomi</taxon>
        <taxon>Actinopterygii</taxon>
        <taxon>Neopterygii</taxon>
        <taxon>Teleostei</taxon>
        <taxon>Ostariophysi</taxon>
        <taxon>Cypriniformes</taxon>
        <taxon>Cyprinidae</taxon>
        <taxon>Cyprininae</taxon>
        <taxon>Cyprinus</taxon>
    </lineage>
</organism>